<dbReference type="RefSeq" id="WP_170839672.1">
    <property type="nucleotide sequence ID" value="NZ_FOCQ01000001.1"/>
</dbReference>
<keyword evidence="2" id="KW-1185">Reference proteome</keyword>
<dbReference type="AlphaFoldDB" id="A0A1H8AQN8"/>
<accession>A0A1H8AQN8</accession>
<reference evidence="1 2" key="1">
    <citation type="submission" date="2016-10" db="EMBL/GenBank/DDBJ databases">
        <authorList>
            <person name="de Groot N.N."/>
        </authorList>
    </citation>
    <scope>NUCLEOTIDE SEQUENCE [LARGE SCALE GENOMIC DNA]</scope>
    <source>
        <strain evidence="1 2">DSM 46701</strain>
    </source>
</reference>
<sequence>MRRLPKETVFQQQMNLRGSASPEEYQVEIQSELEEHKELYPPLQRYVNKRFL</sequence>
<proteinExistence type="predicted"/>
<evidence type="ECO:0000313" key="2">
    <source>
        <dbReference type="Proteomes" id="UP000199695"/>
    </source>
</evidence>
<evidence type="ECO:0000313" key="1">
    <source>
        <dbReference type="EMBL" id="SEM72883.1"/>
    </source>
</evidence>
<name>A0A1H8AQN8_9BACL</name>
<dbReference type="EMBL" id="FOCQ01000001">
    <property type="protein sequence ID" value="SEM72883.1"/>
    <property type="molecule type" value="Genomic_DNA"/>
</dbReference>
<protein>
    <submittedName>
        <fullName evidence="1">Uncharacterized protein</fullName>
    </submittedName>
</protein>
<dbReference type="Proteomes" id="UP000199695">
    <property type="component" value="Unassembled WGS sequence"/>
</dbReference>
<organism evidence="1 2">
    <name type="scientific">Lihuaxuella thermophila</name>
    <dbReference type="NCBI Taxonomy" id="1173111"/>
    <lineage>
        <taxon>Bacteria</taxon>
        <taxon>Bacillati</taxon>
        <taxon>Bacillota</taxon>
        <taxon>Bacilli</taxon>
        <taxon>Bacillales</taxon>
        <taxon>Thermoactinomycetaceae</taxon>
        <taxon>Lihuaxuella</taxon>
    </lineage>
</organism>
<gene>
    <name evidence="1" type="ORF">SAMN05444955_101295</name>
</gene>